<organism evidence="1 2">
    <name type="scientific">Microdochium trichocladiopsis</name>
    <dbReference type="NCBI Taxonomy" id="1682393"/>
    <lineage>
        <taxon>Eukaryota</taxon>
        <taxon>Fungi</taxon>
        <taxon>Dikarya</taxon>
        <taxon>Ascomycota</taxon>
        <taxon>Pezizomycotina</taxon>
        <taxon>Sordariomycetes</taxon>
        <taxon>Xylariomycetidae</taxon>
        <taxon>Xylariales</taxon>
        <taxon>Microdochiaceae</taxon>
        <taxon>Microdochium</taxon>
    </lineage>
</organism>
<name>A0A9P9BWA7_9PEZI</name>
<dbReference type="AlphaFoldDB" id="A0A9P9BWA7"/>
<evidence type="ECO:0000313" key="1">
    <source>
        <dbReference type="EMBL" id="KAH7041188.1"/>
    </source>
</evidence>
<comment type="caution">
    <text evidence="1">The sequence shown here is derived from an EMBL/GenBank/DDBJ whole genome shotgun (WGS) entry which is preliminary data.</text>
</comment>
<keyword evidence="2" id="KW-1185">Reference proteome</keyword>
<dbReference type="GeneID" id="70182041"/>
<proteinExistence type="predicted"/>
<dbReference type="Proteomes" id="UP000756346">
    <property type="component" value="Unassembled WGS sequence"/>
</dbReference>
<reference evidence="1" key="1">
    <citation type="journal article" date="2021" name="Nat. Commun.">
        <title>Genetic determinants of endophytism in the Arabidopsis root mycobiome.</title>
        <authorList>
            <person name="Mesny F."/>
            <person name="Miyauchi S."/>
            <person name="Thiergart T."/>
            <person name="Pickel B."/>
            <person name="Atanasova L."/>
            <person name="Karlsson M."/>
            <person name="Huettel B."/>
            <person name="Barry K.W."/>
            <person name="Haridas S."/>
            <person name="Chen C."/>
            <person name="Bauer D."/>
            <person name="Andreopoulos W."/>
            <person name="Pangilinan J."/>
            <person name="LaButti K."/>
            <person name="Riley R."/>
            <person name="Lipzen A."/>
            <person name="Clum A."/>
            <person name="Drula E."/>
            <person name="Henrissat B."/>
            <person name="Kohler A."/>
            <person name="Grigoriev I.V."/>
            <person name="Martin F.M."/>
            <person name="Hacquard S."/>
        </authorList>
    </citation>
    <scope>NUCLEOTIDE SEQUENCE</scope>
    <source>
        <strain evidence="1">MPI-CAGE-CH-0230</strain>
    </source>
</reference>
<accession>A0A9P9BWA7</accession>
<protein>
    <submittedName>
        <fullName evidence="1">Uncharacterized protein</fullName>
    </submittedName>
</protein>
<evidence type="ECO:0000313" key="2">
    <source>
        <dbReference type="Proteomes" id="UP000756346"/>
    </source>
</evidence>
<dbReference type="RefSeq" id="XP_046019243.1">
    <property type="nucleotide sequence ID" value="XM_046152495.1"/>
</dbReference>
<sequence length="100" mass="10432">MKSLVSSTVAVSGMVSFGLAYQLEPGPPTTSVPAGPTAYSMHPAPALSPSAKTRYLTCPSQPAFPDPGRSHLISPPSPLKIYKPTCSTTIKPVPIKIDDP</sequence>
<dbReference type="EMBL" id="JAGTJQ010000001">
    <property type="protein sequence ID" value="KAH7041188.1"/>
    <property type="molecule type" value="Genomic_DNA"/>
</dbReference>
<gene>
    <name evidence="1" type="ORF">B0I36DRAFT_312318</name>
</gene>